<keyword evidence="5" id="KW-1185">Reference proteome</keyword>
<dbReference type="InterPro" id="IPR004045">
    <property type="entry name" value="Glutathione_S-Trfase_N"/>
</dbReference>
<dbReference type="SFLD" id="SFLDG01150">
    <property type="entry name" value="Main.1:_Beta-like"/>
    <property type="match status" value="1"/>
</dbReference>
<dbReference type="InterPro" id="IPR004046">
    <property type="entry name" value="GST_C"/>
</dbReference>
<accession>A0A6I4SZ96</accession>
<dbReference type="InterPro" id="IPR036249">
    <property type="entry name" value="Thioredoxin-like_sf"/>
</dbReference>
<dbReference type="SUPFAM" id="SSF52833">
    <property type="entry name" value="Thioredoxin-like"/>
    <property type="match status" value="1"/>
</dbReference>
<dbReference type="AlphaFoldDB" id="A0A6I4SZ96"/>
<proteinExistence type="inferred from homology"/>
<dbReference type="CDD" id="cd03057">
    <property type="entry name" value="GST_N_Beta"/>
    <property type="match status" value="1"/>
</dbReference>
<dbReference type="PROSITE" id="PS50404">
    <property type="entry name" value="GST_NTER"/>
    <property type="match status" value="1"/>
</dbReference>
<dbReference type="Gene3D" id="1.20.1050.10">
    <property type="match status" value="1"/>
</dbReference>
<dbReference type="PROSITE" id="PS50405">
    <property type="entry name" value="GST_CTER"/>
    <property type="match status" value="1"/>
</dbReference>
<evidence type="ECO:0000259" key="2">
    <source>
        <dbReference type="PROSITE" id="PS50404"/>
    </source>
</evidence>
<evidence type="ECO:0000256" key="1">
    <source>
        <dbReference type="RuleBase" id="RU003494"/>
    </source>
</evidence>
<comment type="similarity">
    <text evidence="1">Belongs to the GST superfamily.</text>
</comment>
<dbReference type="PANTHER" id="PTHR44051:SF8">
    <property type="entry name" value="GLUTATHIONE S-TRANSFERASE GSTA"/>
    <property type="match status" value="1"/>
</dbReference>
<dbReference type="SFLD" id="SFLDG00358">
    <property type="entry name" value="Main_(cytGST)"/>
    <property type="match status" value="1"/>
</dbReference>
<dbReference type="Pfam" id="PF02798">
    <property type="entry name" value="GST_N"/>
    <property type="match status" value="1"/>
</dbReference>
<evidence type="ECO:0008006" key="6">
    <source>
        <dbReference type="Google" id="ProtNLM"/>
    </source>
</evidence>
<evidence type="ECO:0000313" key="5">
    <source>
        <dbReference type="Proteomes" id="UP000433652"/>
    </source>
</evidence>
<dbReference type="RefSeq" id="WP_159798306.1">
    <property type="nucleotide sequence ID" value="NZ_WTYM01000062.1"/>
</dbReference>
<dbReference type="Proteomes" id="UP000433652">
    <property type="component" value="Unassembled WGS sequence"/>
</dbReference>
<dbReference type="InterPro" id="IPR040079">
    <property type="entry name" value="Glutathione_S-Trfase"/>
</dbReference>
<dbReference type="OrthoDB" id="7583243at2"/>
<feature type="domain" description="GST N-terminal" evidence="2">
    <location>
        <begin position="1"/>
        <end position="79"/>
    </location>
</feature>
<dbReference type="InterPro" id="IPR036282">
    <property type="entry name" value="Glutathione-S-Trfase_C_sf"/>
</dbReference>
<dbReference type="SUPFAM" id="SSF47616">
    <property type="entry name" value="GST C-terminal domain-like"/>
    <property type="match status" value="1"/>
</dbReference>
<sequence>MKLWIAPGSSSFAPHIALNEIGASFELVPLSFHRKETRKAGYLSLNPAGKVPTLANGDFVLTEVLAILFYLARKFPEAGLMPGSGIAGEARGLSWMSYLASGIHPTFGGPPEDTIAAFAVAEERLAGHEWAVGAHYSIVDIHLFRLFWRAHHTIGLPRETLPGLWAHYERVGKRPAVKATQAAEAALGYELRGLKLPD</sequence>
<evidence type="ECO:0000313" key="4">
    <source>
        <dbReference type="EMBL" id="MXO61321.1"/>
    </source>
</evidence>
<reference evidence="4 5" key="1">
    <citation type="submission" date="2019-12" db="EMBL/GenBank/DDBJ databases">
        <title>Genomic-based taxomic classification of the family Erythrobacteraceae.</title>
        <authorList>
            <person name="Xu L."/>
        </authorList>
    </citation>
    <scope>NUCLEOTIDE SEQUENCE [LARGE SCALE GENOMIC DNA]</scope>
    <source>
        <strain evidence="4 5">MCCC 1K01500</strain>
    </source>
</reference>
<evidence type="ECO:0000259" key="3">
    <source>
        <dbReference type="PROSITE" id="PS50405"/>
    </source>
</evidence>
<dbReference type="PANTHER" id="PTHR44051">
    <property type="entry name" value="GLUTATHIONE S-TRANSFERASE-RELATED"/>
    <property type="match status" value="1"/>
</dbReference>
<feature type="domain" description="GST C-terminal" evidence="3">
    <location>
        <begin position="62"/>
        <end position="198"/>
    </location>
</feature>
<dbReference type="InterPro" id="IPR010987">
    <property type="entry name" value="Glutathione-S-Trfase_C-like"/>
</dbReference>
<dbReference type="Gene3D" id="3.40.30.10">
    <property type="entry name" value="Glutaredoxin"/>
    <property type="match status" value="1"/>
</dbReference>
<dbReference type="EMBL" id="WTYM01000062">
    <property type="protein sequence ID" value="MXO61321.1"/>
    <property type="molecule type" value="Genomic_DNA"/>
</dbReference>
<protein>
    <recommendedName>
        <fullName evidence="6">Glutathione S-transferase</fullName>
    </recommendedName>
</protein>
<name>A0A6I4SZ96_9SPHN</name>
<organism evidence="4 5">
    <name type="scientific">Croceibacterium salegens</name>
    <dbReference type="NCBI Taxonomy" id="1737568"/>
    <lineage>
        <taxon>Bacteria</taxon>
        <taxon>Pseudomonadati</taxon>
        <taxon>Pseudomonadota</taxon>
        <taxon>Alphaproteobacteria</taxon>
        <taxon>Sphingomonadales</taxon>
        <taxon>Erythrobacteraceae</taxon>
        <taxon>Croceibacterium</taxon>
    </lineage>
</organism>
<gene>
    <name evidence="4" type="ORF">GRI89_17390</name>
</gene>
<dbReference type="Pfam" id="PF00043">
    <property type="entry name" value="GST_C"/>
    <property type="match status" value="1"/>
</dbReference>
<dbReference type="SFLD" id="SFLDS00019">
    <property type="entry name" value="Glutathione_Transferase_(cytos"/>
    <property type="match status" value="1"/>
</dbReference>
<comment type="caution">
    <text evidence="4">The sequence shown here is derived from an EMBL/GenBank/DDBJ whole genome shotgun (WGS) entry which is preliminary data.</text>
</comment>